<sequence length="286" mass="32227">MNASPTTSVKPSSALTAKAVALAADHEAHALQPLSSTSQKRLQSWVQRGYALEEMGYYEEAITSFERAIVLDARCVDAWQGRGIALAKLGYHEEALMSFGRVTRWNANDYRAWQNMGRVLMSLERHAEALSHFDRVLLLKADSYKAWYHRAIALDAQNKPMAALSSLDRALKIRPECHYAWTAQGMLLGKLGRYPDAEASFDCSLRLRGNNFGAWYGKASFAAIQGLVEPALENLIEAKKCSPFSVRSMLKTDRRFDPIRFTLEFQRFIQGNGEGENIDVLNSWMR</sequence>
<evidence type="ECO:0000256" key="2">
    <source>
        <dbReference type="ARBA" id="ARBA00022803"/>
    </source>
</evidence>
<proteinExistence type="predicted"/>
<dbReference type="SUPFAM" id="SSF48452">
    <property type="entry name" value="TPR-like"/>
    <property type="match status" value="1"/>
</dbReference>
<comment type="caution">
    <text evidence="4">The sequence shown here is derived from an EMBL/GenBank/DDBJ whole genome shotgun (WGS) entry which is preliminary data.</text>
</comment>
<dbReference type="Proteomes" id="UP000625316">
    <property type="component" value="Unassembled WGS sequence"/>
</dbReference>
<reference evidence="4" key="1">
    <citation type="submission" date="2020-10" db="EMBL/GenBank/DDBJ databases">
        <authorList>
            <person name="Castelo-Branco R."/>
            <person name="Eusebio N."/>
            <person name="Adriana R."/>
            <person name="Vieira A."/>
            <person name="Brugerolle De Fraissinette N."/>
            <person name="Rezende De Castro R."/>
            <person name="Schneider M.P."/>
            <person name="Vasconcelos V."/>
            <person name="Leao P.N."/>
        </authorList>
    </citation>
    <scope>NUCLEOTIDE SEQUENCE</scope>
    <source>
        <strain evidence="4">LEGE 11480</strain>
    </source>
</reference>
<dbReference type="AlphaFoldDB" id="A0A928Z5Q1"/>
<dbReference type="SMART" id="SM00028">
    <property type="entry name" value="TPR"/>
    <property type="match status" value="6"/>
</dbReference>
<evidence type="ECO:0000256" key="3">
    <source>
        <dbReference type="PROSITE-ProRule" id="PRU00339"/>
    </source>
</evidence>
<feature type="repeat" description="TPR" evidence="3">
    <location>
        <begin position="42"/>
        <end position="75"/>
    </location>
</feature>
<dbReference type="InterPro" id="IPR051685">
    <property type="entry name" value="Ycf3/AcsC/BcsC/TPR_MFPF"/>
</dbReference>
<dbReference type="PROSITE" id="PS50005">
    <property type="entry name" value="TPR"/>
    <property type="match status" value="2"/>
</dbReference>
<keyword evidence="5" id="KW-1185">Reference proteome</keyword>
<dbReference type="EMBL" id="JADEXQ010000066">
    <property type="protein sequence ID" value="MBE9031505.1"/>
    <property type="molecule type" value="Genomic_DNA"/>
</dbReference>
<dbReference type="InterPro" id="IPR019734">
    <property type="entry name" value="TPR_rpt"/>
</dbReference>
<keyword evidence="1" id="KW-0677">Repeat</keyword>
<dbReference type="InterPro" id="IPR011990">
    <property type="entry name" value="TPR-like_helical_dom_sf"/>
</dbReference>
<name>A0A928Z5Q1_9CYAN</name>
<feature type="repeat" description="TPR" evidence="3">
    <location>
        <begin position="110"/>
        <end position="143"/>
    </location>
</feature>
<dbReference type="PANTHER" id="PTHR44943:SF4">
    <property type="entry name" value="TPR REPEAT-CONTAINING PROTEIN MJ0798"/>
    <property type="match status" value="1"/>
</dbReference>
<dbReference type="Gene3D" id="1.25.40.10">
    <property type="entry name" value="Tetratricopeptide repeat domain"/>
    <property type="match status" value="2"/>
</dbReference>
<dbReference type="Pfam" id="PF13181">
    <property type="entry name" value="TPR_8"/>
    <property type="match status" value="3"/>
</dbReference>
<gene>
    <name evidence="4" type="ORF">IQ266_17370</name>
</gene>
<dbReference type="NCBIfam" id="NF047558">
    <property type="entry name" value="TPR_END_plus"/>
    <property type="match status" value="1"/>
</dbReference>
<dbReference type="Pfam" id="PF13432">
    <property type="entry name" value="TPR_16"/>
    <property type="match status" value="1"/>
</dbReference>
<organism evidence="4 5">
    <name type="scientific">Romeriopsis navalis LEGE 11480</name>
    <dbReference type="NCBI Taxonomy" id="2777977"/>
    <lineage>
        <taxon>Bacteria</taxon>
        <taxon>Bacillati</taxon>
        <taxon>Cyanobacteriota</taxon>
        <taxon>Cyanophyceae</taxon>
        <taxon>Leptolyngbyales</taxon>
        <taxon>Leptolyngbyaceae</taxon>
        <taxon>Romeriopsis</taxon>
        <taxon>Romeriopsis navalis</taxon>
    </lineage>
</organism>
<evidence type="ECO:0000256" key="1">
    <source>
        <dbReference type="ARBA" id="ARBA00022737"/>
    </source>
</evidence>
<evidence type="ECO:0000313" key="5">
    <source>
        <dbReference type="Proteomes" id="UP000625316"/>
    </source>
</evidence>
<protein>
    <submittedName>
        <fullName evidence="4">Tetratricopeptide repeat protein</fullName>
    </submittedName>
</protein>
<accession>A0A928Z5Q1</accession>
<evidence type="ECO:0000313" key="4">
    <source>
        <dbReference type="EMBL" id="MBE9031505.1"/>
    </source>
</evidence>
<dbReference type="PANTHER" id="PTHR44943">
    <property type="entry name" value="CELLULOSE SYNTHASE OPERON PROTEIN C"/>
    <property type="match status" value="1"/>
</dbReference>
<keyword evidence="2 3" id="KW-0802">TPR repeat</keyword>